<gene>
    <name evidence="3" type="ORF">FH715_03860</name>
</gene>
<feature type="compositionally biased region" description="Pro residues" evidence="1">
    <location>
        <begin position="28"/>
        <end position="41"/>
    </location>
</feature>
<keyword evidence="2" id="KW-0472">Membrane</keyword>
<dbReference type="AlphaFoldDB" id="A0A5C4VEP8"/>
<comment type="caution">
    <text evidence="3">The sequence shown here is derived from an EMBL/GenBank/DDBJ whole genome shotgun (WGS) entry which is preliminary data.</text>
</comment>
<evidence type="ECO:0000256" key="1">
    <source>
        <dbReference type="SAM" id="MobiDB-lite"/>
    </source>
</evidence>
<keyword evidence="2" id="KW-0812">Transmembrane</keyword>
<feature type="region of interest" description="Disordered" evidence="1">
    <location>
        <begin position="16"/>
        <end position="44"/>
    </location>
</feature>
<organism evidence="3 4">
    <name type="scientific">Streptomyces sedi</name>
    <dbReference type="NCBI Taxonomy" id="555059"/>
    <lineage>
        <taxon>Bacteria</taxon>
        <taxon>Bacillati</taxon>
        <taxon>Actinomycetota</taxon>
        <taxon>Actinomycetes</taxon>
        <taxon>Kitasatosporales</taxon>
        <taxon>Streptomycetaceae</taxon>
        <taxon>Streptomyces</taxon>
    </lineage>
</organism>
<dbReference type="RefSeq" id="WP_139640648.1">
    <property type="nucleotide sequence ID" value="NZ_BAAAZS010000006.1"/>
</dbReference>
<keyword evidence="2" id="KW-1133">Transmembrane helix</keyword>
<proteinExistence type="predicted"/>
<dbReference type="EMBL" id="VDGT01000002">
    <property type="protein sequence ID" value="TNM33499.1"/>
    <property type="molecule type" value="Genomic_DNA"/>
</dbReference>
<name>A0A5C4VEP8_9ACTN</name>
<dbReference type="OrthoDB" id="4335221at2"/>
<dbReference type="Proteomes" id="UP000311713">
    <property type="component" value="Unassembled WGS sequence"/>
</dbReference>
<feature type="compositionally biased region" description="Gly residues" evidence="1">
    <location>
        <begin position="77"/>
        <end position="109"/>
    </location>
</feature>
<sequence>MAESRRYWNADAQCWEDPADRGRLPTVTDPPSPTALTPPPRHGGFHGRVGEALMAATAVVVAAAAVLTLLLAAGDGESTGGEGSTGGSGSTGGGEESVGDGGESTGDGGQATTEPEALPAGYQWYDEGDGFAAVIPDGWGLKEKALSGDRGHVGYGEDFGPRVLFLSNAFEAPPEESFQESGQSWAEVLAGPEFFIYGDVTGQQMEYRVPATGVNEAEYFVEIRFEAIDGLYWSLSAGGRDRALNEERALLDVALEHFCPVGVRCEG</sequence>
<reference evidence="3 4" key="1">
    <citation type="submission" date="2019-06" db="EMBL/GenBank/DDBJ databases">
        <title>Draft genome of Streptomyces sedi sp. JCM16909.</title>
        <authorList>
            <person name="Klykleung N."/>
            <person name="Tanasupawat S."/>
            <person name="Kudo T."/>
            <person name="Yuki M."/>
            <person name="Ohkuma M."/>
        </authorList>
    </citation>
    <scope>NUCLEOTIDE SEQUENCE [LARGE SCALE GENOMIC DNA]</scope>
    <source>
        <strain evidence="3 4">JCM 16909</strain>
    </source>
</reference>
<protein>
    <submittedName>
        <fullName evidence="3">Uncharacterized protein</fullName>
    </submittedName>
</protein>
<evidence type="ECO:0000313" key="3">
    <source>
        <dbReference type="EMBL" id="TNM33499.1"/>
    </source>
</evidence>
<feature type="transmembrane region" description="Helical" evidence="2">
    <location>
        <begin position="52"/>
        <end position="73"/>
    </location>
</feature>
<evidence type="ECO:0000256" key="2">
    <source>
        <dbReference type="SAM" id="Phobius"/>
    </source>
</evidence>
<accession>A0A5C4VEP8</accession>
<feature type="region of interest" description="Disordered" evidence="1">
    <location>
        <begin position="74"/>
        <end position="115"/>
    </location>
</feature>
<keyword evidence="4" id="KW-1185">Reference proteome</keyword>
<evidence type="ECO:0000313" key="4">
    <source>
        <dbReference type="Proteomes" id="UP000311713"/>
    </source>
</evidence>